<evidence type="ECO:0000256" key="1">
    <source>
        <dbReference type="SAM" id="Phobius"/>
    </source>
</evidence>
<evidence type="ECO:0000313" key="3">
    <source>
        <dbReference type="Proteomes" id="UP000093391"/>
    </source>
</evidence>
<dbReference type="EMBL" id="CP016895">
    <property type="protein sequence ID" value="AOA59795.1"/>
    <property type="molecule type" value="Genomic_DNA"/>
</dbReference>
<proteinExistence type="predicted"/>
<reference evidence="2 3" key="1">
    <citation type="submission" date="2016-08" db="EMBL/GenBank/DDBJ databases">
        <authorList>
            <person name="Seilhamer J.J."/>
        </authorList>
    </citation>
    <scope>NUCLEOTIDE SEQUENCE [LARGE SCALE GENOMIC DNA]</scope>
    <source>
        <strain evidence="2 3">BRTC-1</strain>
    </source>
</reference>
<keyword evidence="1" id="KW-0812">Transmembrane</keyword>
<gene>
    <name evidence="2" type="ORF">BFG52_16525</name>
</gene>
<organism evidence="2 3">
    <name type="scientific">Acinetobacter larvae</name>
    <dbReference type="NCBI Taxonomy" id="1789224"/>
    <lineage>
        <taxon>Bacteria</taxon>
        <taxon>Pseudomonadati</taxon>
        <taxon>Pseudomonadota</taxon>
        <taxon>Gammaproteobacteria</taxon>
        <taxon>Moraxellales</taxon>
        <taxon>Moraxellaceae</taxon>
        <taxon>Acinetobacter</taxon>
    </lineage>
</organism>
<sequence>MFELKDWIVDKFMLYFIHSFCLELSIMALNLKIWCEGLFFYTNSPELVMTDVDNLGRMASPLGGWL</sequence>
<keyword evidence="1" id="KW-1133">Transmembrane helix</keyword>
<dbReference type="KEGG" id="ala:BFG52_16525"/>
<keyword evidence="1" id="KW-0472">Membrane</keyword>
<accession>A0A1B2M3M9</accession>
<dbReference type="AlphaFoldDB" id="A0A1B2M3M9"/>
<protein>
    <submittedName>
        <fullName evidence="2">Uncharacterized protein</fullName>
    </submittedName>
</protein>
<feature type="transmembrane region" description="Helical" evidence="1">
    <location>
        <begin position="12"/>
        <end position="31"/>
    </location>
</feature>
<dbReference type="Proteomes" id="UP000093391">
    <property type="component" value="Chromosome"/>
</dbReference>
<name>A0A1B2M3M9_9GAMM</name>
<evidence type="ECO:0000313" key="2">
    <source>
        <dbReference type="EMBL" id="AOA59795.1"/>
    </source>
</evidence>
<keyword evidence="3" id="KW-1185">Reference proteome</keyword>